<accession>A0A2H0UP06</accession>
<dbReference type="Gene3D" id="2.40.420.20">
    <property type="match status" value="1"/>
</dbReference>
<evidence type="ECO:0000313" key="2">
    <source>
        <dbReference type="Proteomes" id="UP000230903"/>
    </source>
</evidence>
<reference evidence="2" key="1">
    <citation type="submission" date="2017-09" db="EMBL/GenBank/DDBJ databases">
        <title>Depth-based differentiation of microbial function through sediment-hosted aquifers and enrichment of novel symbionts in the deep terrestrial subsurface.</title>
        <authorList>
            <person name="Probst A.J."/>
            <person name="Ladd B."/>
            <person name="Jarett J.K."/>
            <person name="Geller-Mcgrath D.E."/>
            <person name="Sieber C.M.K."/>
            <person name="Emerson J.B."/>
            <person name="Anantharaman K."/>
            <person name="Thomas B.C."/>
            <person name="Malmstrom R."/>
            <person name="Stieglmeier M."/>
            <person name="Klingl A."/>
            <person name="Woyke T."/>
            <person name="Ryan C.M."/>
            <person name="Banfield J.F."/>
        </authorList>
    </citation>
    <scope>NUCLEOTIDE SEQUENCE [LARGE SCALE GENOMIC DNA]</scope>
</reference>
<dbReference type="Proteomes" id="UP000230903">
    <property type="component" value="Unassembled WGS sequence"/>
</dbReference>
<dbReference type="Gene3D" id="2.40.50.100">
    <property type="match status" value="2"/>
</dbReference>
<organism evidence="1 2">
    <name type="scientific">Candidatus Harrisonbacteria bacterium CG10_big_fil_rev_8_21_14_0_10_45_28</name>
    <dbReference type="NCBI Taxonomy" id="1974586"/>
    <lineage>
        <taxon>Bacteria</taxon>
        <taxon>Candidatus Harrisoniibacteriota</taxon>
    </lineage>
</organism>
<name>A0A2H0UP06_9BACT</name>
<sequence length="495" mass="52607">MLISRRTGHFYFLFTLPLLGVVKSESEVTLKAEFSGQITNVYYKIGQFVPANSKIAEVENSAQRALLLQAERALDAAQAGYNKATGGARDEQKDILTAQTDNALKAKNQASASLANAIKDSFSSASDVIFNKISSLFSANNKNEIKSQIAQASSQSQLIIDINWKKFLLEDSLSAWQKEVTSLDNTQNLSALADTGLARLEDAKTFLDILASVINELNASNQIPQATLDGYKASVAASRLIVNSTTSALIGAKTGFNNANAAYEIAQSQLEQGFIGGDSNDILAASAGLKQAQGAYNAALSSYNKTIIKSPISGTISILNIKTGDFVSAFQTVGLVTNKGALEVSASVTEDEAKTITLASEAKINNSIPAVVTSIANALDEKTKKIEVKFAITKNDAEKTKLINGQSVQVSINRDLQPSQADAQIIIPISAIKITSDGPVVFSVNTNSELEANPVKEGAIIGDRILIELGLISDMDIVLDARGLKAGEKVIVKTQ</sequence>
<dbReference type="EMBL" id="PFBC01000011">
    <property type="protein sequence ID" value="PIR88159.1"/>
    <property type="molecule type" value="Genomic_DNA"/>
</dbReference>
<dbReference type="PANTHER" id="PTHR30469">
    <property type="entry name" value="MULTIDRUG RESISTANCE PROTEIN MDTA"/>
    <property type="match status" value="1"/>
</dbReference>
<comment type="caution">
    <text evidence="1">The sequence shown here is derived from an EMBL/GenBank/DDBJ whole genome shotgun (WGS) entry which is preliminary data.</text>
</comment>
<evidence type="ECO:0008006" key="3">
    <source>
        <dbReference type="Google" id="ProtNLM"/>
    </source>
</evidence>
<dbReference type="GO" id="GO:0015562">
    <property type="term" value="F:efflux transmembrane transporter activity"/>
    <property type="evidence" value="ECO:0007669"/>
    <property type="project" value="TreeGrafter"/>
</dbReference>
<evidence type="ECO:0000313" key="1">
    <source>
        <dbReference type="EMBL" id="PIR88159.1"/>
    </source>
</evidence>
<proteinExistence type="predicted"/>
<dbReference type="Gene3D" id="1.10.287.470">
    <property type="entry name" value="Helix hairpin bin"/>
    <property type="match status" value="2"/>
</dbReference>
<protein>
    <recommendedName>
        <fullName evidence="3">RND efflux pump membrane fusion protein barrel-sandwich domain-containing protein</fullName>
    </recommendedName>
</protein>
<gene>
    <name evidence="1" type="ORF">COU10_00590</name>
</gene>
<dbReference type="Gene3D" id="2.40.30.170">
    <property type="match status" value="1"/>
</dbReference>
<dbReference type="AlphaFoldDB" id="A0A2H0UP06"/>
<dbReference type="GO" id="GO:1990281">
    <property type="term" value="C:efflux pump complex"/>
    <property type="evidence" value="ECO:0007669"/>
    <property type="project" value="TreeGrafter"/>
</dbReference>
<dbReference type="SUPFAM" id="SSF111369">
    <property type="entry name" value="HlyD-like secretion proteins"/>
    <property type="match status" value="2"/>
</dbReference>
<dbReference type="PANTHER" id="PTHR30469:SF15">
    <property type="entry name" value="HLYD FAMILY OF SECRETION PROTEINS"/>
    <property type="match status" value="1"/>
</dbReference>